<dbReference type="RefSeq" id="WP_150406094.1">
    <property type="nucleotide sequence ID" value="NZ_VXLC01000019.1"/>
</dbReference>
<name>A0A5N0E4Z6_9NOCA</name>
<comment type="caution">
    <text evidence="2">The sequence shown here is derived from an EMBL/GenBank/DDBJ whole genome shotgun (WGS) entry which is preliminary data.</text>
</comment>
<dbReference type="OrthoDB" id="7347529at2"/>
<accession>A0A5N0E4Z6</accession>
<dbReference type="Pfam" id="PF06475">
    <property type="entry name" value="Glycolipid_bind"/>
    <property type="match status" value="1"/>
</dbReference>
<keyword evidence="3" id="KW-1185">Reference proteome</keyword>
<gene>
    <name evidence="2" type="ORF">F3087_33335</name>
</gene>
<evidence type="ECO:0000256" key="1">
    <source>
        <dbReference type="SAM" id="MobiDB-lite"/>
    </source>
</evidence>
<feature type="region of interest" description="Disordered" evidence="1">
    <location>
        <begin position="192"/>
        <end position="213"/>
    </location>
</feature>
<evidence type="ECO:0000313" key="2">
    <source>
        <dbReference type="EMBL" id="KAA8884488.1"/>
    </source>
</evidence>
<dbReference type="SUPFAM" id="SSF159275">
    <property type="entry name" value="PA1994-like"/>
    <property type="match status" value="1"/>
</dbReference>
<protein>
    <submittedName>
        <fullName evidence="2">Putative glycolipid-binding domain-containing protein</fullName>
    </submittedName>
</protein>
<dbReference type="Proteomes" id="UP000323876">
    <property type="component" value="Unassembled WGS sequence"/>
</dbReference>
<sequence>MIDKTEVLTGRQVLWQVQETAGFESAWIDLDGLRLHGEGRAVGQLPEPYWLTYTLDTDADAVTERLQITCVTATEHRQLDLRRADGVWTVDGEPRSDLADARDCDLACSPLTNTMPIIRTGLHRHPGTAEFLMAFVEVPTLRVVPSKQTYTHLSLAEDGSDIRYASGSFTSDLHIDEDGLVLVYPTLARRVPPKTTVTDGERQRGPGSARPDA</sequence>
<organism evidence="2 3">
    <name type="scientific">Nocardia colli</name>
    <dbReference type="NCBI Taxonomy" id="2545717"/>
    <lineage>
        <taxon>Bacteria</taxon>
        <taxon>Bacillati</taxon>
        <taxon>Actinomycetota</taxon>
        <taxon>Actinomycetes</taxon>
        <taxon>Mycobacteriales</taxon>
        <taxon>Nocardiaceae</taxon>
        <taxon>Nocardia</taxon>
    </lineage>
</organism>
<evidence type="ECO:0000313" key="3">
    <source>
        <dbReference type="Proteomes" id="UP000323876"/>
    </source>
</evidence>
<proteinExistence type="predicted"/>
<dbReference type="AlphaFoldDB" id="A0A5N0E4Z6"/>
<dbReference type="EMBL" id="VXLC01000019">
    <property type="protein sequence ID" value="KAA8884488.1"/>
    <property type="molecule type" value="Genomic_DNA"/>
</dbReference>
<reference evidence="2 3" key="1">
    <citation type="submission" date="2019-09" db="EMBL/GenBank/DDBJ databases">
        <authorList>
            <person name="Wang X."/>
        </authorList>
    </citation>
    <scope>NUCLEOTIDE SEQUENCE [LARGE SCALE GENOMIC DNA]</scope>
    <source>
        <strain evidence="2 3">CICC 11023</strain>
    </source>
</reference>
<dbReference type="InterPro" id="IPR009467">
    <property type="entry name" value="Glycolipid-bd_prot_put"/>
</dbReference>